<evidence type="ECO:0000313" key="3">
    <source>
        <dbReference type="Proteomes" id="UP000295468"/>
    </source>
</evidence>
<gene>
    <name evidence="2" type="ORF">CLV82_2926</name>
</gene>
<dbReference type="RefSeq" id="WP_133645035.1">
    <property type="nucleotide sequence ID" value="NZ_SNYI01000003.1"/>
</dbReference>
<proteinExistence type="predicted"/>
<name>A0A4R6TH80_9FLAO</name>
<dbReference type="Proteomes" id="UP000295468">
    <property type="component" value="Unassembled WGS sequence"/>
</dbReference>
<dbReference type="AlphaFoldDB" id="A0A4R6TH80"/>
<evidence type="ECO:0000313" key="2">
    <source>
        <dbReference type="EMBL" id="TDQ29468.1"/>
    </source>
</evidence>
<comment type="caution">
    <text evidence="2">The sequence shown here is derived from an EMBL/GenBank/DDBJ whole genome shotgun (WGS) entry which is preliminary data.</text>
</comment>
<dbReference type="OrthoDB" id="9795306at2"/>
<dbReference type="PANTHER" id="PTHR33990:SF1">
    <property type="entry name" value="PROTEIN YJDN"/>
    <property type="match status" value="1"/>
</dbReference>
<dbReference type="SUPFAM" id="SSF54593">
    <property type="entry name" value="Glyoxalase/Bleomycin resistance protein/Dihydroxybiphenyl dioxygenase"/>
    <property type="match status" value="1"/>
</dbReference>
<dbReference type="Pfam" id="PF06983">
    <property type="entry name" value="3-dmu-9_3-mt"/>
    <property type="match status" value="1"/>
</dbReference>
<dbReference type="Gene3D" id="3.10.180.10">
    <property type="entry name" value="2,3-Dihydroxybiphenyl 1,2-Dioxygenase, domain 1"/>
    <property type="match status" value="1"/>
</dbReference>
<reference evidence="2 3" key="1">
    <citation type="submission" date="2019-03" db="EMBL/GenBank/DDBJ databases">
        <title>Genomic Encyclopedia of Archaeal and Bacterial Type Strains, Phase II (KMG-II): from individual species to whole genera.</title>
        <authorList>
            <person name="Goeker M."/>
        </authorList>
    </citation>
    <scope>NUCLEOTIDE SEQUENCE [LARGE SCALE GENOMIC DNA]</scope>
    <source>
        <strain evidence="2 3">DSM 18435</strain>
    </source>
</reference>
<keyword evidence="3" id="KW-1185">Reference proteome</keyword>
<evidence type="ECO:0000259" key="1">
    <source>
        <dbReference type="Pfam" id="PF06983"/>
    </source>
</evidence>
<dbReference type="CDD" id="cd06588">
    <property type="entry name" value="PhnB_like"/>
    <property type="match status" value="1"/>
</dbReference>
<sequence length="138" mass="15523">MKLTPYLAFDGNCQEAMEYYKELLNGTLDVKKFADAPETMETPDFMMQKVMHAQLQFGDQKIYACDTMQPNLVRGNDLHLSLNILDAEEAAAVFNGLAEGGEINMPFKDVFWGGKFGMVKDRFGTQWMISTEEMGAST</sequence>
<accession>A0A4R6TH80</accession>
<dbReference type="InterPro" id="IPR028973">
    <property type="entry name" value="PhnB-like"/>
</dbReference>
<dbReference type="EMBL" id="SNYI01000003">
    <property type="protein sequence ID" value="TDQ29468.1"/>
    <property type="molecule type" value="Genomic_DNA"/>
</dbReference>
<dbReference type="PANTHER" id="PTHR33990">
    <property type="entry name" value="PROTEIN YJDN-RELATED"/>
    <property type="match status" value="1"/>
</dbReference>
<dbReference type="InterPro" id="IPR029068">
    <property type="entry name" value="Glyas_Bleomycin-R_OHBP_Dase"/>
</dbReference>
<protein>
    <submittedName>
        <fullName evidence="2">PhnB protein</fullName>
    </submittedName>
</protein>
<organism evidence="2 3">
    <name type="scientific">Zeaxanthinibacter enoshimensis</name>
    <dbReference type="NCBI Taxonomy" id="392009"/>
    <lineage>
        <taxon>Bacteria</taxon>
        <taxon>Pseudomonadati</taxon>
        <taxon>Bacteroidota</taxon>
        <taxon>Flavobacteriia</taxon>
        <taxon>Flavobacteriales</taxon>
        <taxon>Flavobacteriaceae</taxon>
        <taxon>Zeaxanthinibacter</taxon>
    </lineage>
</organism>
<feature type="domain" description="PhnB-like" evidence="1">
    <location>
        <begin position="2"/>
        <end position="129"/>
    </location>
</feature>